<dbReference type="Gene3D" id="3.10.450.50">
    <property type="match status" value="1"/>
</dbReference>
<evidence type="ECO:0000313" key="3">
    <source>
        <dbReference type="Proteomes" id="UP000657592"/>
    </source>
</evidence>
<organism evidence="2 3">
    <name type="scientific">Microbacterium album</name>
    <dbReference type="NCBI Taxonomy" id="2053191"/>
    <lineage>
        <taxon>Bacteria</taxon>
        <taxon>Bacillati</taxon>
        <taxon>Actinomycetota</taxon>
        <taxon>Actinomycetes</taxon>
        <taxon>Micrococcales</taxon>
        <taxon>Microbacteriaceae</taxon>
        <taxon>Microbacterium</taxon>
    </lineage>
</organism>
<evidence type="ECO:0000259" key="1">
    <source>
        <dbReference type="Pfam" id="PF12680"/>
    </source>
</evidence>
<dbReference type="Proteomes" id="UP000657592">
    <property type="component" value="Unassembled WGS sequence"/>
</dbReference>
<feature type="domain" description="SnoaL-like" evidence="1">
    <location>
        <begin position="8"/>
        <end position="111"/>
    </location>
</feature>
<dbReference type="InterPro" id="IPR037401">
    <property type="entry name" value="SnoaL-like"/>
</dbReference>
<gene>
    <name evidence="2" type="ORF">GCM10010921_23910</name>
</gene>
<name>A0A917IHE6_9MICO</name>
<sequence>MSALRVISRYYDGCSAGDVEGMLSTLHPDVVHYFLAPNVGSAPVAGAEHLARYWRKVTGMIAATWIIDAIVESGNDAVIEWTMMWTPPETGEQVATRGSEWFTFTDGRISEIRSYYQQRNESTELDGFPYTQRGYSTLATPASAIHIPAGAAQ</sequence>
<dbReference type="InterPro" id="IPR032710">
    <property type="entry name" value="NTF2-like_dom_sf"/>
</dbReference>
<dbReference type="SUPFAM" id="SSF54427">
    <property type="entry name" value="NTF2-like"/>
    <property type="match status" value="1"/>
</dbReference>
<proteinExistence type="predicted"/>
<dbReference type="EMBL" id="BMJY01000011">
    <property type="protein sequence ID" value="GGH47290.1"/>
    <property type="molecule type" value="Genomic_DNA"/>
</dbReference>
<reference evidence="2" key="1">
    <citation type="journal article" date="2014" name="Int. J. Syst. Evol. Microbiol.">
        <title>Complete genome sequence of Corynebacterium casei LMG S-19264T (=DSM 44701T), isolated from a smear-ripened cheese.</title>
        <authorList>
            <consortium name="US DOE Joint Genome Institute (JGI-PGF)"/>
            <person name="Walter F."/>
            <person name="Albersmeier A."/>
            <person name="Kalinowski J."/>
            <person name="Ruckert C."/>
        </authorList>
    </citation>
    <scope>NUCLEOTIDE SEQUENCE</scope>
    <source>
        <strain evidence="2">CGMCC 1.15794</strain>
    </source>
</reference>
<dbReference type="AlphaFoldDB" id="A0A917IHE6"/>
<dbReference type="RefSeq" id="WP_188756525.1">
    <property type="nucleotide sequence ID" value="NZ_BMJY01000011.1"/>
</dbReference>
<dbReference type="Pfam" id="PF12680">
    <property type="entry name" value="SnoaL_2"/>
    <property type="match status" value="1"/>
</dbReference>
<keyword evidence="3" id="KW-1185">Reference proteome</keyword>
<protein>
    <recommendedName>
        <fullName evidence="1">SnoaL-like domain-containing protein</fullName>
    </recommendedName>
</protein>
<evidence type="ECO:0000313" key="2">
    <source>
        <dbReference type="EMBL" id="GGH47290.1"/>
    </source>
</evidence>
<accession>A0A917IHE6</accession>
<comment type="caution">
    <text evidence="2">The sequence shown here is derived from an EMBL/GenBank/DDBJ whole genome shotgun (WGS) entry which is preliminary data.</text>
</comment>
<reference evidence="2" key="2">
    <citation type="submission" date="2020-09" db="EMBL/GenBank/DDBJ databases">
        <authorList>
            <person name="Sun Q."/>
            <person name="Zhou Y."/>
        </authorList>
    </citation>
    <scope>NUCLEOTIDE SEQUENCE</scope>
    <source>
        <strain evidence="2">CGMCC 1.15794</strain>
    </source>
</reference>